<dbReference type="InterPro" id="IPR036412">
    <property type="entry name" value="HAD-like_sf"/>
</dbReference>
<protein>
    <submittedName>
        <fullName evidence="1">Phosphatase</fullName>
        <ecNumber evidence="1">3.1.3.18</ecNumber>
    </submittedName>
</protein>
<reference evidence="1 2" key="1">
    <citation type="submission" date="2018-06" db="EMBL/GenBank/DDBJ databases">
        <authorList>
            <consortium name="Pathogen Informatics"/>
            <person name="Doyle S."/>
        </authorList>
    </citation>
    <scope>NUCLEOTIDE SEQUENCE [LARGE SCALE GENOMIC DNA]</scope>
    <source>
        <strain evidence="1 2">NCTC7688</strain>
    </source>
</reference>
<accession>A0A380HNH8</accession>
<dbReference type="EMBL" id="UHED01000001">
    <property type="protein sequence ID" value="SUM84354.1"/>
    <property type="molecule type" value="Genomic_DNA"/>
</dbReference>
<dbReference type="SFLD" id="SFLDS00003">
    <property type="entry name" value="Haloacid_Dehalogenase"/>
    <property type="match status" value="1"/>
</dbReference>
<dbReference type="EC" id="3.1.3.18" evidence="1"/>
<gene>
    <name evidence="1" type="primary">gph_2</name>
    <name evidence="1" type="ORF">NCTC7688_02437</name>
</gene>
<dbReference type="InterPro" id="IPR041492">
    <property type="entry name" value="HAD_2"/>
</dbReference>
<organism evidence="1 2">
    <name type="scientific">Staphylococcus saprophyticus</name>
    <dbReference type="NCBI Taxonomy" id="29385"/>
    <lineage>
        <taxon>Bacteria</taxon>
        <taxon>Bacillati</taxon>
        <taxon>Bacillota</taxon>
        <taxon>Bacilli</taxon>
        <taxon>Bacillales</taxon>
        <taxon>Staphylococcaceae</taxon>
        <taxon>Staphylococcus</taxon>
    </lineage>
</organism>
<name>A0A380HNH8_STASA</name>
<dbReference type="PANTHER" id="PTHR43434">
    <property type="entry name" value="PHOSPHOGLYCOLATE PHOSPHATASE"/>
    <property type="match status" value="1"/>
</dbReference>
<proteinExistence type="predicted"/>
<dbReference type="GO" id="GO:0008967">
    <property type="term" value="F:phosphoglycolate phosphatase activity"/>
    <property type="evidence" value="ECO:0007669"/>
    <property type="project" value="UniProtKB-EC"/>
</dbReference>
<dbReference type="Pfam" id="PF13419">
    <property type="entry name" value="HAD_2"/>
    <property type="match status" value="1"/>
</dbReference>
<dbReference type="RefSeq" id="WP_115340709.1">
    <property type="nucleotide sequence ID" value="NZ_CP065797.1"/>
</dbReference>
<dbReference type="SFLD" id="SFLDG01129">
    <property type="entry name" value="C1.5:_HAD__Beta-PGM__Phosphata"/>
    <property type="match status" value="1"/>
</dbReference>
<dbReference type="GO" id="GO:0005829">
    <property type="term" value="C:cytosol"/>
    <property type="evidence" value="ECO:0007669"/>
    <property type="project" value="TreeGrafter"/>
</dbReference>
<evidence type="ECO:0000313" key="1">
    <source>
        <dbReference type="EMBL" id="SUM84354.1"/>
    </source>
</evidence>
<dbReference type="InterPro" id="IPR023214">
    <property type="entry name" value="HAD_sf"/>
</dbReference>
<dbReference type="PANTHER" id="PTHR43434:SF1">
    <property type="entry name" value="PHOSPHOGLYCOLATE PHOSPHATASE"/>
    <property type="match status" value="1"/>
</dbReference>
<dbReference type="InterPro" id="IPR050155">
    <property type="entry name" value="HAD-like_hydrolase_sf"/>
</dbReference>
<dbReference type="Gene3D" id="3.40.50.1000">
    <property type="entry name" value="HAD superfamily/HAD-like"/>
    <property type="match status" value="1"/>
</dbReference>
<dbReference type="SUPFAM" id="SSF56784">
    <property type="entry name" value="HAD-like"/>
    <property type="match status" value="1"/>
</dbReference>
<dbReference type="NCBIfam" id="TIGR01549">
    <property type="entry name" value="HAD-SF-IA-v1"/>
    <property type="match status" value="1"/>
</dbReference>
<dbReference type="GO" id="GO:0006281">
    <property type="term" value="P:DNA repair"/>
    <property type="evidence" value="ECO:0007669"/>
    <property type="project" value="TreeGrafter"/>
</dbReference>
<dbReference type="PRINTS" id="PR00413">
    <property type="entry name" value="HADHALOGNASE"/>
</dbReference>
<evidence type="ECO:0000313" key="2">
    <source>
        <dbReference type="Proteomes" id="UP000254707"/>
    </source>
</evidence>
<dbReference type="Proteomes" id="UP000254707">
    <property type="component" value="Unassembled WGS sequence"/>
</dbReference>
<dbReference type="AlphaFoldDB" id="A0A380HNH8"/>
<sequence length="230" mass="25347">MKWILFDKDGTIIYFDRSWMKIGLQLVDDFMEAYDQDIDDKSAAYAHLGVVDGEIQPGTIMASGALDEMVQAFCDIAGQDVTKWAQARSQTLVDNRVPENVLVEGIEDTLKTLQNQGYKMGIVTSDSKKGVEQFLEIAQFNHFFDVVISTEANAVEKPNPEVLNPLFNQYDVAPEDVAIVGDTANDMQTGVNAQLGLKVAVLTGVGLAEEFTQADYTVETANDIVNILKK</sequence>
<dbReference type="InterPro" id="IPR006439">
    <property type="entry name" value="HAD-SF_hydro_IA"/>
</dbReference>
<keyword evidence="1" id="KW-0378">Hydrolase</keyword>